<dbReference type="PANTHER" id="PTHR47264:SF3">
    <property type="entry name" value="SYNAPTOTAGMIN-5 ISOFORM X1"/>
    <property type="match status" value="1"/>
</dbReference>
<reference evidence="4" key="1">
    <citation type="submission" date="2021-02" db="EMBL/GenBank/DDBJ databases">
        <authorList>
            <person name="Nowell W R."/>
        </authorList>
    </citation>
    <scope>NUCLEOTIDE SEQUENCE</scope>
</reference>
<feature type="region of interest" description="Disordered" evidence="1">
    <location>
        <begin position="1"/>
        <end position="20"/>
    </location>
</feature>
<dbReference type="InterPro" id="IPR000008">
    <property type="entry name" value="C2_dom"/>
</dbReference>
<protein>
    <recommendedName>
        <fullName evidence="2">C2 domain-containing protein</fullName>
    </recommendedName>
</protein>
<dbReference type="InterPro" id="IPR011042">
    <property type="entry name" value="6-blade_b-propeller_TolB-like"/>
</dbReference>
<dbReference type="Gene3D" id="2.120.10.30">
    <property type="entry name" value="TolB, C-terminal domain"/>
    <property type="match status" value="1"/>
</dbReference>
<dbReference type="PANTHER" id="PTHR47264">
    <property type="entry name" value="OS01G0128800 PROTEIN"/>
    <property type="match status" value="1"/>
</dbReference>
<comment type="caution">
    <text evidence="4">The sequence shown here is derived from an EMBL/GenBank/DDBJ whole genome shotgun (WGS) entry which is preliminary data.</text>
</comment>
<evidence type="ECO:0000256" key="1">
    <source>
        <dbReference type="SAM" id="MobiDB-lite"/>
    </source>
</evidence>
<name>A0A8S2H3X9_9BILA</name>
<organism evidence="4 5">
    <name type="scientific">Didymodactylos carnosus</name>
    <dbReference type="NCBI Taxonomy" id="1234261"/>
    <lineage>
        <taxon>Eukaryota</taxon>
        <taxon>Metazoa</taxon>
        <taxon>Spiralia</taxon>
        <taxon>Gnathifera</taxon>
        <taxon>Rotifera</taxon>
        <taxon>Eurotatoria</taxon>
        <taxon>Bdelloidea</taxon>
        <taxon>Philodinida</taxon>
        <taxon>Philodinidae</taxon>
        <taxon>Didymodactylos</taxon>
    </lineage>
</organism>
<dbReference type="EMBL" id="CAJNOK010001482">
    <property type="protein sequence ID" value="CAF0814206.1"/>
    <property type="molecule type" value="Genomic_DNA"/>
</dbReference>
<dbReference type="AlphaFoldDB" id="A0A8S2H3X9"/>
<accession>A0A8S2H3X9</accession>
<dbReference type="EMBL" id="CAJOBA010001482">
    <property type="protein sequence ID" value="CAF3598142.1"/>
    <property type="molecule type" value="Genomic_DNA"/>
</dbReference>
<dbReference type="Proteomes" id="UP000677228">
    <property type="component" value="Unassembled WGS sequence"/>
</dbReference>
<dbReference type="CDD" id="cd00030">
    <property type="entry name" value="C2"/>
    <property type="match status" value="1"/>
</dbReference>
<dbReference type="SMART" id="SM00239">
    <property type="entry name" value="C2"/>
    <property type="match status" value="1"/>
</dbReference>
<evidence type="ECO:0000313" key="5">
    <source>
        <dbReference type="Proteomes" id="UP000682733"/>
    </source>
</evidence>
<evidence type="ECO:0000313" key="3">
    <source>
        <dbReference type="EMBL" id="CAF0814206.1"/>
    </source>
</evidence>
<dbReference type="InterPro" id="IPR035892">
    <property type="entry name" value="C2_domain_sf"/>
</dbReference>
<evidence type="ECO:0000259" key="2">
    <source>
        <dbReference type="PROSITE" id="PS50004"/>
    </source>
</evidence>
<dbReference type="Gene3D" id="2.60.40.150">
    <property type="entry name" value="C2 domain"/>
    <property type="match status" value="1"/>
</dbReference>
<sequence>MRWPKGATRGSVIAGGNGQGGQSNQLNYPFGLSFDRHGNLYVADHALPIVLFGIVVISIEKPCSRHTASKKRKTHSIIYTMGRLTVEVLEGRHLKNEDIGSEDDAYVELWLLDDQKDKQRTKVVNNSNNPKWNETLVFDLGGKKYDYLQVAAYDKDPVGQDHIGSAKVNLKNVYDSGESTEWITLAPGAGGIAINGLVHLKMKYEN</sequence>
<feature type="domain" description="C2" evidence="2">
    <location>
        <begin position="62"/>
        <end position="183"/>
    </location>
</feature>
<evidence type="ECO:0000313" key="4">
    <source>
        <dbReference type="EMBL" id="CAF3598142.1"/>
    </source>
</evidence>
<dbReference type="Proteomes" id="UP000682733">
    <property type="component" value="Unassembled WGS sequence"/>
</dbReference>
<gene>
    <name evidence="3" type="ORF">OVA965_LOCUS5305</name>
    <name evidence="4" type="ORF">TMI583_LOCUS5303</name>
</gene>
<proteinExistence type="predicted"/>
<dbReference type="PROSITE" id="PS50004">
    <property type="entry name" value="C2"/>
    <property type="match status" value="1"/>
</dbReference>
<dbReference type="SUPFAM" id="SSF49562">
    <property type="entry name" value="C2 domain (Calcium/lipid-binding domain, CaLB)"/>
    <property type="match status" value="1"/>
</dbReference>
<dbReference type="Pfam" id="PF00168">
    <property type="entry name" value="C2"/>
    <property type="match status" value="1"/>
</dbReference>